<sequence length="165" mass="19277">MDHDRTLLSFQGMADWIEGLRDVDDEIWIKPTATEKWSIAEILSHLMFWDRYLISDVLPSVVKGQEVSFPAFDSYNQRAADYVRSGLSKTELIEEAILVRDRLVLELLEMPADFRNKHVLVNGDAHCPRTAVPYTLSYLVHEFYEHDQHHKAQIEHFLNELIQPK</sequence>
<dbReference type="InterPro" id="IPR034660">
    <property type="entry name" value="DinB/YfiT-like"/>
</dbReference>
<dbReference type="InterPro" id="IPR024775">
    <property type="entry name" value="DinB-like"/>
</dbReference>
<keyword evidence="3" id="KW-1185">Reference proteome</keyword>
<reference evidence="2 3" key="1">
    <citation type="submission" date="2018-10" db="EMBL/GenBank/DDBJ databases">
        <title>Phylogenomics of Brevibacillus.</title>
        <authorList>
            <person name="Dunlap C."/>
        </authorList>
    </citation>
    <scope>NUCLEOTIDE SEQUENCE [LARGE SCALE GENOMIC DNA]</scope>
    <source>
        <strain evidence="2 3">JCM 12215</strain>
    </source>
</reference>
<dbReference type="EMBL" id="RHHR01000019">
    <property type="protein sequence ID" value="RNB73352.1"/>
    <property type="molecule type" value="Genomic_DNA"/>
</dbReference>
<evidence type="ECO:0000313" key="3">
    <source>
        <dbReference type="Proteomes" id="UP000282028"/>
    </source>
</evidence>
<dbReference type="OrthoDB" id="2964295at2"/>
<dbReference type="Proteomes" id="UP000282028">
    <property type="component" value="Unassembled WGS sequence"/>
</dbReference>
<evidence type="ECO:0000313" key="2">
    <source>
        <dbReference type="EMBL" id="RNB73352.1"/>
    </source>
</evidence>
<dbReference type="SUPFAM" id="SSF109854">
    <property type="entry name" value="DinB/YfiT-like putative metalloenzymes"/>
    <property type="match status" value="1"/>
</dbReference>
<proteinExistence type="predicted"/>
<accession>A0A3M8CC76</accession>
<evidence type="ECO:0000259" key="1">
    <source>
        <dbReference type="Pfam" id="PF12867"/>
    </source>
</evidence>
<comment type="caution">
    <text evidence="2">The sequence shown here is derived from an EMBL/GenBank/DDBJ whole genome shotgun (WGS) entry which is preliminary data.</text>
</comment>
<protein>
    <submittedName>
        <fullName evidence="2">DinB family protein</fullName>
    </submittedName>
</protein>
<feature type="domain" description="DinB-like" evidence="1">
    <location>
        <begin position="20"/>
        <end position="154"/>
    </location>
</feature>
<organism evidence="2 3">
    <name type="scientific">Brevibacillus invocatus</name>
    <dbReference type="NCBI Taxonomy" id="173959"/>
    <lineage>
        <taxon>Bacteria</taxon>
        <taxon>Bacillati</taxon>
        <taxon>Bacillota</taxon>
        <taxon>Bacilli</taxon>
        <taxon>Bacillales</taxon>
        <taxon>Paenibacillaceae</taxon>
        <taxon>Brevibacillus</taxon>
    </lineage>
</organism>
<dbReference type="Gene3D" id="1.20.120.450">
    <property type="entry name" value="dinb family like domain"/>
    <property type="match status" value="1"/>
</dbReference>
<dbReference type="Pfam" id="PF12867">
    <property type="entry name" value="DinB_2"/>
    <property type="match status" value="1"/>
</dbReference>
<dbReference type="RefSeq" id="WP_122909348.1">
    <property type="nucleotide sequence ID" value="NZ_CBCSBE010000012.1"/>
</dbReference>
<dbReference type="AlphaFoldDB" id="A0A3M8CC76"/>
<gene>
    <name evidence="2" type="ORF">EDM52_12675</name>
</gene>
<name>A0A3M8CC76_9BACL</name>